<feature type="region of interest" description="Disordered" evidence="3">
    <location>
        <begin position="1"/>
        <end position="22"/>
    </location>
</feature>
<organism evidence="5 6">
    <name type="scientific">Cyclotella atomus</name>
    <dbReference type="NCBI Taxonomy" id="382360"/>
    <lineage>
        <taxon>Eukaryota</taxon>
        <taxon>Sar</taxon>
        <taxon>Stramenopiles</taxon>
        <taxon>Ochrophyta</taxon>
        <taxon>Bacillariophyta</taxon>
        <taxon>Coscinodiscophyceae</taxon>
        <taxon>Thalassiosirophycidae</taxon>
        <taxon>Stephanodiscales</taxon>
        <taxon>Stephanodiscaceae</taxon>
        <taxon>Cyclotella</taxon>
    </lineage>
</organism>
<feature type="compositionally biased region" description="Basic and acidic residues" evidence="3">
    <location>
        <begin position="36"/>
        <end position="48"/>
    </location>
</feature>
<dbReference type="InterPro" id="IPR000504">
    <property type="entry name" value="RRM_dom"/>
</dbReference>
<dbReference type="EMBL" id="JALLPJ020001297">
    <property type="protein sequence ID" value="KAL3770938.1"/>
    <property type="molecule type" value="Genomic_DNA"/>
</dbReference>
<evidence type="ECO:0000256" key="1">
    <source>
        <dbReference type="ARBA" id="ARBA00022884"/>
    </source>
</evidence>
<keyword evidence="1 2" id="KW-0694">RNA-binding</keyword>
<dbReference type="PROSITE" id="PS50102">
    <property type="entry name" value="RRM"/>
    <property type="match status" value="1"/>
</dbReference>
<dbReference type="InterPro" id="IPR035979">
    <property type="entry name" value="RBD_domain_sf"/>
</dbReference>
<feature type="domain" description="RRM" evidence="4">
    <location>
        <begin position="77"/>
        <end position="126"/>
    </location>
</feature>
<name>A0ABD3N4F3_9STRA</name>
<keyword evidence="6" id="KW-1185">Reference proteome</keyword>
<evidence type="ECO:0000256" key="2">
    <source>
        <dbReference type="PROSITE-ProRule" id="PRU00176"/>
    </source>
</evidence>
<dbReference type="PANTHER" id="PTHR23236:SF92">
    <property type="entry name" value="POLYADENYLATE-BINDING PROTEIN 1"/>
    <property type="match status" value="1"/>
</dbReference>
<comment type="caution">
    <text evidence="5">The sequence shown here is derived from an EMBL/GenBank/DDBJ whole genome shotgun (WGS) entry which is preliminary data.</text>
</comment>
<dbReference type="InterPro" id="IPR012677">
    <property type="entry name" value="Nucleotide-bd_a/b_plait_sf"/>
</dbReference>
<dbReference type="PANTHER" id="PTHR23236">
    <property type="entry name" value="EUKARYOTIC TRANSLATION INITIATION FACTOR 4B/4H"/>
    <property type="match status" value="1"/>
</dbReference>
<dbReference type="SUPFAM" id="SSF54928">
    <property type="entry name" value="RNA-binding domain, RBD"/>
    <property type="match status" value="1"/>
</dbReference>
<gene>
    <name evidence="5" type="ORF">ACHAWO_002483</name>
</gene>
<dbReference type="AlphaFoldDB" id="A0ABD3N4F3"/>
<evidence type="ECO:0000313" key="5">
    <source>
        <dbReference type="EMBL" id="KAL3770938.1"/>
    </source>
</evidence>
<protein>
    <recommendedName>
        <fullName evidence="4">RRM domain-containing protein</fullName>
    </recommendedName>
</protein>
<feature type="region of interest" description="Disordered" evidence="3">
    <location>
        <begin position="36"/>
        <end position="76"/>
    </location>
</feature>
<dbReference type="GO" id="GO:0003723">
    <property type="term" value="F:RNA binding"/>
    <property type="evidence" value="ECO:0007669"/>
    <property type="project" value="UniProtKB-UniRule"/>
</dbReference>
<sequence>MADKDPPTASAAPEEEEDDLEKLQAEIAAMEAEAARIARESDDFEKRTASASGAASAAAAAAPKDKSDGEKVSKDGNSIYVGQVDYSSTPEELLAHFESCGTVERVTIVCDKFTGKPKGYAYLEFQVSFIV</sequence>
<dbReference type="Gene3D" id="3.30.70.330">
    <property type="match status" value="1"/>
</dbReference>
<feature type="compositionally biased region" description="Basic and acidic residues" evidence="3">
    <location>
        <begin position="63"/>
        <end position="74"/>
    </location>
</feature>
<proteinExistence type="predicted"/>
<feature type="compositionally biased region" description="Low complexity" evidence="3">
    <location>
        <begin position="49"/>
        <end position="62"/>
    </location>
</feature>
<dbReference type="Proteomes" id="UP001530400">
    <property type="component" value="Unassembled WGS sequence"/>
</dbReference>
<dbReference type="Pfam" id="PF00076">
    <property type="entry name" value="RRM_1"/>
    <property type="match status" value="1"/>
</dbReference>
<evidence type="ECO:0000256" key="3">
    <source>
        <dbReference type="SAM" id="MobiDB-lite"/>
    </source>
</evidence>
<evidence type="ECO:0000259" key="4">
    <source>
        <dbReference type="PROSITE" id="PS50102"/>
    </source>
</evidence>
<evidence type="ECO:0000313" key="6">
    <source>
        <dbReference type="Proteomes" id="UP001530400"/>
    </source>
</evidence>
<accession>A0ABD3N4F3</accession>
<reference evidence="5 6" key="1">
    <citation type="submission" date="2024-10" db="EMBL/GenBank/DDBJ databases">
        <title>Updated reference genomes for cyclostephanoid diatoms.</title>
        <authorList>
            <person name="Roberts W.R."/>
            <person name="Alverson A.J."/>
        </authorList>
    </citation>
    <scope>NUCLEOTIDE SEQUENCE [LARGE SCALE GENOMIC DNA]</scope>
    <source>
        <strain evidence="5 6">AJA010-31</strain>
    </source>
</reference>